<dbReference type="Proteomes" id="UP000199409">
    <property type="component" value="Unassembled WGS sequence"/>
</dbReference>
<evidence type="ECO:0000313" key="3">
    <source>
        <dbReference type="Proteomes" id="UP000199409"/>
    </source>
</evidence>
<dbReference type="AlphaFoldDB" id="A0A1H3W6T6"/>
<dbReference type="RefSeq" id="WP_092344346.1">
    <property type="nucleotide sequence ID" value="NZ_FNQN01000001.1"/>
</dbReference>
<organism evidence="2 3">
    <name type="scientific">Desulfuromusa kysingii</name>
    <dbReference type="NCBI Taxonomy" id="37625"/>
    <lineage>
        <taxon>Bacteria</taxon>
        <taxon>Pseudomonadati</taxon>
        <taxon>Thermodesulfobacteriota</taxon>
        <taxon>Desulfuromonadia</taxon>
        <taxon>Desulfuromonadales</taxon>
        <taxon>Geopsychrobacteraceae</taxon>
        <taxon>Desulfuromusa</taxon>
    </lineage>
</organism>
<protein>
    <submittedName>
        <fullName evidence="2">SlyX protein</fullName>
    </submittedName>
</protein>
<reference evidence="2 3" key="1">
    <citation type="submission" date="2016-10" db="EMBL/GenBank/DDBJ databases">
        <authorList>
            <person name="de Groot N.N."/>
        </authorList>
    </citation>
    <scope>NUCLEOTIDE SEQUENCE [LARGE SCALE GENOMIC DNA]</scope>
    <source>
        <strain evidence="2 3">DSM 7343</strain>
    </source>
</reference>
<dbReference type="EMBL" id="FNQN01000001">
    <property type="protein sequence ID" value="SDZ82541.1"/>
    <property type="molecule type" value="Genomic_DNA"/>
</dbReference>
<dbReference type="STRING" id="37625.SAMN05660420_00495"/>
<dbReference type="Pfam" id="PF04102">
    <property type="entry name" value="SlyX"/>
    <property type="match status" value="1"/>
</dbReference>
<accession>A0A1H3W6T6</accession>
<proteinExistence type="predicted"/>
<evidence type="ECO:0000256" key="1">
    <source>
        <dbReference type="SAM" id="Coils"/>
    </source>
</evidence>
<sequence>MLEDLQERVMELEIRFSHQSQLLDELNEELTDCNRRIDRLRIDNQHLREAVSTLSPALEESPDE</sequence>
<keyword evidence="3" id="KW-1185">Reference proteome</keyword>
<gene>
    <name evidence="2" type="ORF">SAMN05660420_00495</name>
</gene>
<feature type="coiled-coil region" evidence="1">
    <location>
        <begin position="2"/>
        <end position="50"/>
    </location>
</feature>
<name>A0A1H3W6T6_9BACT</name>
<dbReference type="OrthoDB" id="5387746at2"/>
<dbReference type="InterPro" id="IPR007236">
    <property type="entry name" value="SlyX"/>
</dbReference>
<evidence type="ECO:0000313" key="2">
    <source>
        <dbReference type="EMBL" id="SDZ82541.1"/>
    </source>
</evidence>
<dbReference type="Gene3D" id="1.20.5.300">
    <property type="match status" value="1"/>
</dbReference>
<keyword evidence="1" id="KW-0175">Coiled coil</keyword>